<dbReference type="SMART" id="SM00355">
    <property type="entry name" value="ZnF_C2H2"/>
    <property type="match status" value="4"/>
</dbReference>
<evidence type="ECO:0000256" key="15">
    <source>
        <dbReference type="ARBA" id="ARBA00075301"/>
    </source>
</evidence>
<evidence type="ECO:0000256" key="6">
    <source>
        <dbReference type="ARBA" id="ARBA00022771"/>
    </source>
</evidence>
<comment type="subcellular location">
    <subcellularLocation>
        <location evidence="1">Nucleus</location>
    </subcellularLocation>
</comment>
<dbReference type="GO" id="GO:0045087">
    <property type="term" value="P:innate immune response"/>
    <property type="evidence" value="ECO:0007669"/>
    <property type="project" value="UniProtKB-KW"/>
</dbReference>
<dbReference type="PROSITE" id="PS00028">
    <property type="entry name" value="ZINC_FINGER_C2H2_1"/>
    <property type="match status" value="4"/>
</dbReference>
<evidence type="ECO:0000256" key="18">
    <source>
        <dbReference type="SAM" id="MobiDB-lite"/>
    </source>
</evidence>
<dbReference type="PROSITE" id="PS50157">
    <property type="entry name" value="ZINC_FINGER_C2H2_2"/>
    <property type="match status" value="4"/>
</dbReference>
<dbReference type="GO" id="GO:0005634">
    <property type="term" value="C:nucleus"/>
    <property type="evidence" value="ECO:0007669"/>
    <property type="project" value="UniProtKB-SubCell"/>
</dbReference>
<feature type="compositionally biased region" description="Polar residues" evidence="18">
    <location>
        <begin position="342"/>
        <end position="355"/>
    </location>
</feature>
<reference evidence="20" key="2">
    <citation type="submission" date="2025-09" db="UniProtKB">
        <authorList>
            <consortium name="Ensembl"/>
        </authorList>
    </citation>
    <scope>IDENTIFICATION</scope>
</reference>
<dbReference type="InterPro" id="IPR036236">
    <property type="entry name" value="Znf_C2H2_sf"/>
</dbReference>
<sequence length="576" mass="62063">MASRGRWQRSLVLREQTAGHSCLSVGPVGHPGPWSTHSGFIPGESAELASLGDRTLVSSAVQKSHPAGNGDMKEETAAQLGCCHKPKALGGTGGSLSPSLDFQLFQGDQVFSACRPLPDTVDAHGPSCASWLCPLLLTPGRSALLACLQDLDLNLCTPQPAPLSTALQGLQEDALSMKHQSPGLHTSSTYDKKLTIKHPWNKDKMGKQPERAGEGAPCQAFLPHNSSSPPPMQNRKSPRPSAFCPCPTDTSISKDLPFCLHTVYPGYPLLLPPPHLFNYGALPSERCPHLLMLPQDTSYPTMAMPSLMMMVNEAGHHSAGWETLLFYPGAFQASGQALLSQARNQGTGAAPTDSSGLKHGGMASPARQFSVSSRTGTAALPYPLKKENGKILYECNVCGKSFGQLSNLKVHLRVHSGERPFQCALCQKSFTQLAHLQKHHLVHTGERPHKCPVCCKRFSSSSNLKTHLRLHSGARPFQCRVCQSRFTQHIHLKLHNRLHAPQPCGLVHTQLPLAPPARLAQCRQGALDLMAVASEKHMGCDIEEVKVSLTSQGKARAVSPLSSARTPLGRGQGQNK</sequence>
<dbReference type="InterPro" id="IPR013087">
    <property type="entry name" value="Znf_C2H2_type"/>
</dbReference>
<dbReference type="GO" id="GO:0008270">
    <property type="term" value="F:zinc ion binding"/>
    <property type="evidence" value="ECO:0007669"/>
    <property type="project" value="UniProtKB-KW"/>
</dbReference>
<dbReference type="FunFam" id="3.30.160.60:FF:000262">
    <property type="entry name" value="PR domain zinc finger protein 1"/>
    <property type="match status" value="1"/>
</dbReference>
<evidence type="ECO:0000256" key="8">
    <source>
        <dbReference type="ARBA" id="ARBA00022859"/>
    </source>
</evidence>
<keyword evidence="21" id="KW-1185">Reference proteome</keyword>
<keyword evidence="6 17" id="KW-0863">Zinc-finger</keyword>
<keyword evidence="12" id="KW-0804">Transcription</keyword>
<feature type="region of interest" description="Disordered" evidence="18">
    <location>
        <begin position="223"/>
        <end position="242"/>
    </location>
</feature>
<evidence type="ECO:0000256" key="2">
    <source>
        <dbReference type="ARBA" id="ARBA00006991"/>
    </source>
</evidence>
<dbReference type="GO" id="GO:0000978">
    <property type="term" value="F:RNA polymerase II cis-regulatory region sequence-specific DNA binding"/>
    <property type="evidence" value="ECO:0007669"/>
    <property type="project" value="TreeGrafter"/>
</dbReference>
<evidence type="ECO:0000256" key="5">
    <source>
        <dbReference type="ARBA" id="ARBA00022737"/>
    </source>
</evidence>
<dbReference type="Proteomes" id="UP000233020">
    <property type="component" value="Unplaced"/>
</dbReference>
<keyword evidence="4" id="KW-0479">Metal-binding</keyword>
<organism evidence="20 21">
    <name type="scientific">Aotus nancymaae</name>
    <name type="common">Ma's night monkey</name>
    <dbReference type="NCBI Taxonomy" id="37293"/>
    <lineage>
        <taxon>Eukaryota</taxon>
        <taxon>Metazoa</taxon>
        <taxon>Chordata</taxon>
        <taxon>Craniata</taxon>
        <taxon>Vertebrata</taxon>
        <taxon>Euteleostomi</taxon>
        <taxon>Mammalia</taxon>
        <taxon>Eutheria</taxon>
        <taxon>Euarchontoglires</taxon>
        <taxon>Primates</taxon>
        <taxon>Haplorrhini</taxon>
        <taxon>Platyrrhini</taxon>
        <taxon>Aotidae</taxon>
        <taxon>Aotus</taxon>
    </lineage>
</organism>
<dbReference type="KEGG" id="anan:105708640"/>
<evidence type="ECO:0000256" key="14">
    <source>
        <dbReference type="ARBA" id="ARBA00074461"/>
    </source>
</evidence>
<dbReference type="Pfam" id="PF00096">
    <property type="entry name" value="zf-C2H2"/>
    <property type="match status" value="3"/>
</dbReference>
<evidence type="ECO:0000259" key="19">
    <source>
        <dbReference type="PROSITE" id="PS50157"/>
    </source>
</evidence>
<dbReference type="FunFam" id="3.30.160.60:FF:001272">
    <property type="entry name" value="Zinc finger protein 683"/>
    <property type="match status" value="1"/>
</dbReference>
<protein>
    <recommendedName>
        <fullName evidence="14">Tissue-resident T-cell transcription regulator protein ZNF683</fullName>
    </recommendedName>
    <alternativeName>
        <fullName evidence="15">Homolog of Blimp-1 in T-cell</fullName>
    </alternativeName>
    <alternativeName>
        <fullName evidence="16">Zinc finger protein 683</fullName>
    </alternativeName>
</protein>
<keyword evidence="5" id="KW-0677">Repeat</keyword>
<dbReference type="GeneTree" id="ENSGT00940000163172"/>
<feature type="domain" description="C2H2-type" evidence="19">
    <location>
        <begin position="421"/>
        <end position="448"/>
    </location>
</feature>
<keyword evidence="10" id="KW-0238">DNA-binding</keyword>
<dbReference type="STRING" id="37293.ENSANAP00000010059"/>
<keyword evidence="11" id="KW-1064">Adaptive immunity</keyword>
<dbReference type="GO" id="GO:0002682">
    <property type="term" value="P:regulation of immune system process"/>
    <property type="evidence" value="ECO:0007669"/>
    <property type="project" value="UniProtKB-ARBA"/>
</dbReference>
<evidence type="ECO:0000256" key="4">
    <source>
        <dbReference type="ARBA" id="ARBA00022723"/>
    </source>
</evidence>
<reference evidence="20" key="1">
    <citation type="submission" date="2025-08" db="UniProtKB">
        <authorList>
            <consortium name="Ensembl"/>
        </authorList>
    </citation>
    <scope>IDENTIFICATION</scope>
</reference>
<keyword evidence="9" id="KW-0805">Transcription regulation</keyword>
<keyword evidence="7" id="KW-0862">Zinc</keyword>
<dbReference type="CTD" id="257101"/>
<dbReference type="GeneID" id="105708640"/>
<feature type="region of interest" description="Disordered" evidence="18">
    <location>
        <begin position="342"/>
        <end position="369"/>
    </location>
</feature>
<evidence type="ECO:0000313" key="20">
    <source>
        <dbReference type="Ensembl" id="ENSANAP00000010059.1"/>
    </source>
</evidence>
<keyword evidence="3" id="KW-0399">Innate immunity</keyword>
<feature type="domain" description="C2H2-type" evidence="19">
    <location>
        <begin position="477"/>
        <end position="504"/>
    </location>
</feature>
<dbReference type="GO" id="GO:0051239">
    <property type="term" value="P:regulation of multicellular organismal process"/>
    <property type="evidence" value="ECO:0007669"/>
    <property type="project" value="UniProtKB-ARBA"/>
</dbReference>
<evidence type="ECO:0000256" key="17">
    <source>
        <dbReference type="PROSITE-ProRule" id="PRU00042"/>
    </source>
</evidence>
<name>A0A2K5CMZ6_AOTNA</name>
<comment type="similarity">
    <text evidence="2">Belongs to the krueppel C2H2-type zinc-finger protein family.</text>
</comment>
<dbReference type="GO" id="GO:0000981">
    <property type="term" value="F:DNA-binding transcription factor activity, RNA polymerase II-specific"/>
    <property type="evidence" value="ECO:0007669"/>
    <property type="project" value="TreeGrafter"/>
</dbReference>
<evidence type="ECO:0000256" key="3">
    <source>
        <dbReference type="ARBA" id="ARBA00022588"/>
    </source>
</evidence>
<feature type="domain" description="C2H2-type" evidence="19">
    <location>
        <begin position="449"/>
        <end position="476"/>
    </location>
</feature>
<evidence type="ECO:0000256" key="16">
    <source>
        <dbReference type="ARBA" id="ARBA00078155"/>
    </source>
</evidence>
<feature type="domain" description="C2H2-type" evidence="19">
    <location>
        <begin position="393"/>
        <end position="420"/>
    </location>
</feature>
<accession>A0A2K5CMZ6</accession>
<dbReference type="OrthoDB" id="9345291at2759"/>
<evidence type="ECO:0000256" key="13">
    <source>
        <dbReference type="ARBA" id="ARBA00023242"/>
    </source>
</evidence>
<proteinExistence type="inferred from homology"/>
<dbReference type="GO" id="GO:0002250">
    <property type="term" value="P:adaptive immune response"/>
    <property type="evidence" value="ECO:0007669"/>
    <property type="project" value="UniProtKB-KW"/>
</dbReference>
<dbReference type="Ensembl" id="ENSANAT00000027857.1">
    <property type="protein sequence ID" value="ENSANAP00000010059.1"/>
    <property type="gene ID" value="ENSANAG00000023008.1"/>
</dbReference>
<evidence type="ECO:0000256" key="9">
    <source>
        <dbReference type="ARBA" id="ARBA00023015"/>
    </source>
</evidence>
<dbReference type="FunFam" id="3.30.160.60:FF:000446">
    <property type="entry name" value="Zinc finger protein"/>
    <property type="match status" value="1"/>
</dbReference>
<evidence type="ECO:0000256" key="10">
    <source>
        <dbReference type="ARBA" id="ARBA00023125"/>
    </source>
</evidence>
<gene>
    <name evidence="20" type="primary">ZNF683</name>
</gene>
<evidence type="ECO:0000256" key="1">
    <source>
        <dbReference type="ARBA" id="ARBA00004123"/>
    </source>
</evidence>
<keyword evidence="13" id="KW-0539">Nucleus</keyword>
<dbReference type="Gene3D" id="3.30.160.60">
    <property type="entry name" value="Classic Zinc Finger"/>
    <property type="match status" value="4"/>
</dbReference>
<keyword evidence="8" id="KW-0391">Immunity</keyword>
<dbReference type="SUPFAM" id="SSF57667">
    <property type="entry name" value="beta-beta-alpha zinc fingers"/>
    <property type="match status" value="2"/>
</dbReference>
<evidence type="ECO:0000256" key="12">
    <source>
        <dbReference type="ARBA" id="ARBA00023163"/>
    </source>
</evidence>
<feature type="region of interest" description="Disordered" evidence="18">
    <location>
        <begin position="556"/>
        <end position="576"/>
    </location>
</feature>
<evidence type="ECO:0000313" key="21">
    <source>
        <dbReference type="Proteomes" id="UP000233020"/>
    </source>
</evidence>
<dbReference type="AlphaFoldDB" id="A0A2K5CMZ6"/>
<dbReference type="FunFam" id="3.30.160.60:FF:000132">
    <property type="entry name" value="PR domain zinc finger protein 1"/>
    <property type="match status" value="1"/>
</dbReference>
<dbReference type="PANTHER" id="PTHR23235">
    <property type="entry name" value="KRUEPPEL-LIKE TRANSCRIPTION FACTOR"/>
    <property type="match status" value="1"/>
</dbReference>
<evidence type="ECO:0000256" key="7">
    <source>
        <dbReference type="ARBA" id="ARBA00022833"/>
    </source>
</evidence>
<evidence type="ECO:0000256" key="11">
    <source>
        <dbReference type="ARBA" id="ARBA00023130"/>
    </source>
</evidence>